<proteinExistence type="predicted"/>
<gene>
    <name evidence="1" type="ORF">OV287_29065</name>
</gene>
<comment type="caution">
    <text evidence="1">The sequence shown here is derived from an EMBL/GenBank/DDBJ whole genome shotgun (WGS) entry which is preliminary data.</text>
</comment>
<evidence type="ECO:0000313" key="2">
    <source>
        <dbReference type="Proteomes" id="UP001207654"/>
    </source>
</evidence>
<evidence type="ECO:0000313" key="1">
    <source>
        <dbReference type="EMBL" id="MCY1078531.1"/>
    </source>
</evidence>
<organism evidence="1 2">
    <name type="scientific">Archangium lansingense</name>
    <dbReference type="NCBI Taxonomy" id="2995310"/>
    <lineage>
        <taxon>Bacteria</taxon>
        <taxon>Pseudomonadati</taxon>
        <taxon>Myxococcota</taxon>
        <taxon>Myxococcia</taxon>
        <taxon>Myxococcales</taxon>
        <taxon>Cystobacterineae</taxon>
        <taxon>Archangiaceae</taxon>
        <taxon>Archangium</taxon>
    </lineage>
</organism>
<dbReference type="EMBL" id="JAPNKA010000001">
    <property type="protein sequence ID" value="MCY1078531.1"/>
    <property type="molecule type" value="Genomic_DNA"/>
</dbReference>
<sequence>MPNAITRSLQLAAVRKDAAALTAVEAGSGQRVYTFKASDGDFDRYSDRLSVKGWRVEGYNANGVVLFNHDDGAQAASTGAEPALPIGKGRVYVDGDALMIDIVFDDEDDLARKVERKVAKGILNAVSVRYLMLPGQYRQNERGGLAVPVLVAERRGQCAACALVIEQGEVITYERAVGALHMACADRPADRRRNLYTGRCELCNARLMRGQVELSLTEWQDNDGHWRRRWLVRCADVPACDARIRARG</sequence>
<protein>
    <submittedName>
        <fullName evidence="1">Uncharacterized protein</fullName>
    </submittedName>
</protein>
<keyword evidence="2" id="KW-1185">Reference proteome</keyword>
<reference evidence="1 2" key="1">
    <citation type="submission" date="2022-11" db="EMBL/GenBank/DDBJ databases">
        <title>Minimal conservation of predation-associated metabolite biosynthetic gene clusters underscores biosynthetic potential of Myxococcota including descriptions for ten novel species: Archangium lansinium sp. nov., Myxococcus landrumus sp. nov., Nannocystis bai.</title>
        <authorList>
            <person name="Ahearne A."/>
            <person name="Stevens C."/>
            <person name="Phillips K."/>
        </authorList>
    </citation>
    <scope>NUCLEOTIDE SEQUENCE [LARGE SCALE GENOMIC DNA]</scope>
    <source>
        <strain evidence="1 2">MIWBW</strain>
    </source>
</reference>
<dbReference type="Proteomes" id="UP001207654">
    <property type="component" value="Unassembled WGS sequence"/>
</dbReference>
<name>A0ABT4AB43_9BACT</name>
<dbReference type="RefSeq" id="WP_267537303.1">
    <property type="nucleotide sequence ID" value="NZ_JAPNKA010000001.1"/>
</dbReference>
<accession>A0ABT4AB43</accession>